<dbReference type="EMBL" id="JAQJZL010000002">
    <property type="protein sequence ID" value="KAJ6051642.1"/>
    <property type="molecule type" value="Genomic_DNA"/>
</dbReference>
<dbReference type="Proteomes" id="UP001219568">
    <property type="component" value="Unassembled WGS sequence"/>
</dbReference>
<reference evidence="1" key="2">
    <citation type="submission" date="2023-01" db="EMBL/GenBank/DDBJ databases">
        <authorList>
            <person name="Petersen C."/>
        </authorList>
    </citation>
    <scope>NUCLEOTIDE SEQUENCE</scope>
    <source>
        <strain evidence="1">IBT 15450</strain>
    </source>
</reference>
<proteinExistence type="predicted"/>
<organism evidence="1 2">
    <name type="scientific">Penicillium canescens</name>
    <dbReference type="NCBI Taxonomy" id="5083"/>
    <lineage>
        <taxon>Eukaryota</taxon>
        <taxon>Fungi</taxon>
        <taxon>Dikarya</taxon>
        <taxon>Ascomycota</taxon>
        <taxon>Pezizomycotina</taxon>
        <taxon>Eurotiomycetes</taxon>
        <taxon>Eurotiomycetidae</taxon>
        <taxon>Eurotiales</taxon>
        <taxon>Aspergillaceae</taxon>
        <taxon>Penicillium</taxon>
    </lineage>
</organism>
<gene>
    <name evidence="1" type="ORF">N7460_002176</name>
</gene>
<sequence length="270" mass="31347">MCPHTSSQFMVSPLADISRPCMQLHTIVQVGLMSICFVKFISKKYRHLFKKLRDCFEMKYTTKASQTEKKDKTKTKFTYLNYFHLLLEFRRQMVDVLPRRCVLNFPQRVQGTTFESTIADVASAAEQVNKQENRLHESGVRRDDRKGFYRGKQKGDDGIPRFALFSIWRPLETVHRDPLTLSSCCAFFPESEYGPAGQIEPMDHLIHAHLSRIIDTNAPNLNVANEQQVRDVTFHEDNGTYQSHGYLAYGPRDEEQKAYELALHFRATNF</sequence>
<name>A0AAD6NDF8_PENCN</name>
<accession>A0AAD6NDF8</accession>
<dbReference type="AlphaFoldDB" id="A0AAD6NDF8"/>
<evidence type="ECO:0000313" key="2">
    <source>
        <dbReference type="Proteomes" id="UP001219568"/>
    </source>
</evidence>
<comment type="caution">
    <text evidence="1">The sequence shown here is derived from an EMBL/GenBank/DDBJ whole genome shotgun (WGS) entry which is preliminary data.</text>
</comment>
<evidence type="ECO:0000313" key="1">
    <source>
        <dbReference type="EMBL" id="KAJ6051642.1"/>
    </source>
</evidence>
<protein>
    <submittedName>
        <fullName evidence="1">Uncharacterized protein</fullName>
    </submittedName>
</protein>
<reference evidence="1" key="1">
    <citation type="journal article" date="2023" name="IMA Fungus">
        <title>Comparative genomic study of the Penicillium genus elucidates a diverse pangenome and 15 lateral gene transfer events.</title>
        <authorList>
            <person name="Petersen C."/>
            <person name="Sorensen T."/>
            <person name="Nielsen M.R."/>
            <person name="Sondergaard T.E."/>
            <person name="Sorensen J.L."/>
            <person name="Fitzpatrick D.A."/>
            <person name="Frisvad J.C."/>
            <person name="Nielsen K.L."/>
        </authorList>
    </citation>
    <scope>NUCLEOTIDE SEQUENCE</scope>
    <source>
        <strain evidence="1">IBT 15450</strain>
    </source>
</reference>
<keyword evidence="2" id="KW-1185">Reference proteome</keyword>